<dbReference type="PRINTS" id="PR00885">
    <property type="entry name" value="BCTERIALGSPH"/>
</dbReference>
<dbReference type="InterPro" id="IPR045584">
    <property type="entry name" value="Pilin-like"/>
</dbReference>
<evidence type="ECO:0000256" key="1">
    <source>
        <dbReference type="ARBA" id="ARBA00004167"/>
    </source>
</evidence>
<gene>
    <name evidence="7" type="ORF">RZN05_10190</name>
</gene>
<dbReference type="EMBL" id="JAWJEJ010000001">
    <property type="protein sequence ID" value="MDV3457351.1"/>
    <property type="molecule type" value="Genomic_DNA"/>
</dbReference>
<proteinExistence type="predicted"/>
<sequence>MRGARRESPGEAGFTLLEMMIVLVIIGVMAGAVALGIGSVTRAPSVETEARRLATRLQAAADDAMLGDRMMAFTVQKNGYGFATIGAGGRMVAQTNEAFGFHRLPGGMVVTLSVRPPVILGVDGAGRPMSAIVESGSQRWIVTYDGLTARAAPAPKV</sequence>
<accession>A0ABU3Y7M1</accession>
<dbReference type="Gene3D" id="3.55.40.10">
    <property type="entry name" value="minor pseudopilin epsh domain"/>
    <property type="match status" value="1"/>
</dbReference>
<comment type="caution">
    <text evidence="7">The sequence shown here is derived from an EMBL/GenBank/DDBJ whole genome shotgun (WGS) entry which is preliminary data.</text>
</comment>
<evidence type="ECO:0000256" key="2">
    <source>
        <dbReference type="ARBA" id="ARBA00022481"/>
    </source>
</evidence>
<evidence type="ECO:0000256" key="3">
    <source>
        <dbReference type="ARBA" id="ARBA00022692"/>
    </source>
</evidence>
<protein>
    <submittedName>
        <fullName evidence="7">Prepilin-type N-terminal cleavage/methylation domain-containing protein</fullName>
    </submittedName>
</protein>
<evidence type="ECO:0000256" key="4">
    <source>
        <dbReference type="ARBA" id="ARBA00022989"/>
    </source>
</evidence>
<keyword evidence="3 6" id="KW-0812">Transmembrane</keyword>
<keyword evidence="4 6" id="KW-1133">Transmembrane helix</keyword>
<feature type="transmembrane region" description="Helical" evidence="6">
    <location>
        <begin position="12"/>
        <end position="37"/>
    </location>
</feature>
<dbReference type="InterPro" id="IPR012902">
    <property type="entry name" value="N_methyl_site"/>
</dbReference>
<keyword evidence="5 6" id="KW-0472">Membrane</keyword>
<dbReference type="Proteomes" id="UP001273531">
    <property type="component" value="Unassembled WGS sequence"/>
</dbReference>
<name>A0ABU3Y7M1_9SPHN</name>
<dbReference type="SUPFAM" id="SSF54523">
    <property type="entry name" value="Pili subunits"/>
    <property type="match status" value="1"/>
</dbReference>
<evidence type="ECO:0000256" key="6">
    <source>
        <dbReference type="SAM" id="Phobius"/>
    </source>
</evidence>
<reference evidence="7 8" key="1">
    <citation type="submission" date="2023-10" db="EMBL/GenBank/DDBJ databases">
        <title>Sphingomonas sp. HF-S4 16S ribosomal RNA gene Genome sequencing and assembly.</title>
        <authorList>
            <person name="Lee H."/>
        </authorList>
    </citation>
    <scope>NUCLEOTIDE SEQUENCE [LARGE SCALE GENOMIC DNA]</scope>
    <source>
        <strain evidence="7 8">HF-S4</strain>
    </source>
</reference>
<dbReference type="Pfam" id="PF07963">
    <property type="entry name" value="N_methyl"/>
    <property type="match status" value="1"/>
</dbReference>
<dbReference type="PROSITE" id="PS00409">
    <property type="entry name" value="PROKAR_NTER_METHYL"/>
    <property type="match status" value="1"/>
</dbReference>
<keyword evidence="8" id="KW-1185">Reference proteome</keyword>
<dbReference type="RefSeq" id="WP_317226505.1">
    <property type="nucleotide sequence ID" value="NZ_JAWJEJ010000001.1"/>
</dbReference>
<evidence type="ECO:0000313" key="7">
    <source>
        <dbReference type="EMBL" id="MDV3457351.1"/>
    </source>
</evidence>
<organism evidence="7 8">
    <name type="scientific">Sphingomonas agrestis</name>
    <dbReference type="NCBI Taxonomy" id="3080540"/>
    <lineage>
        <taxon>Bacteria</taxon>
        <taxon>Pseudomonadati</taxon>
        <taxon>Pseudomonadota</taxon>
        <taxon>Alphaproteobacteria</taxon>
        <taxon>Sphingomonadales</taxon>
        <taxon>Sphingomonadaceae</taxon>
        <taxon>Sphingomonas</taxon>
    </lineage>
</organism>
<dbReference type="NCBIfam" id="TIGR02532">
    <property type="entry name" value="IV_pilin_GFxxxE"/>
    <property type="match status" value="1"/>
</dbReference>
<comment type="subcellular location">
    <subcellularLocation>
        <location evidence="1">Membrane</location>
        <topology evidence="1">Single-pass membrane protein</topology>
    </subcellularLocation>
</comment>
<dbReference type="InterPro" id="IPR002416">
    <property type="entry name" value="T2SS_protein-GspH"/>
</dbReference>
<evidence type="ECO:0000313" key="8">
    <source>
        <dbReference type="Proteomes" id="UP001273531"/>
    </source>
</evidence>
<evidence type="ECO:0000256" key="5">
    <source>
        <dbReference type="ARBA" id="ARBA00023136"/>
    </source>
</evidence>
<keyword evidence="2" id="KW-0488">Methylation</keyword>